<accession>W4PJX4</accession>
<gene>
    <name evidence="1" type="ORF">JCM6294_3226</name>
</gene>
<evidence type="ECO:0000313" key="2">
    <source>
        <dbReference type="Proteomes" id="UP000018842"/>
    </source>
</evidence>
<dbReference type="EMBL" id="BAIR01000037">
    <property type="protein sequence ID" value="GAE20082.1"/>
    <property type="molecule type" value="Genomic_DNA"/>
</dbReference>
<dbReference type="AlphaFoldDB" id="W4PJX4"/>
<evidence type="ECO:0000313" key="1">
    <source>
        <dbReference type="EMBL" id="GAE20082.1"/>
    </source>
</evidence>
<sequence>MRQVNRISPNINKIGKMILKELLKAIQPVQIAGDPNIEITGINIDSRR</sequence>
<reference evidence="2" key="1">
    <citation type="journal article" date="2014" name="Genome">
        <title>Draft Genome Sequences of Three Strains of Bacteroides pyogenes Isolated from a Cat and Swine.</title>
        <authorList>
            <person name="Sakamoto M."/>
            <person name="Oshima K."/>
            <person name="Suda W."/>
            <person name="Kitamura K."/>
            <person name="Iida T."/>
            <person name="Hattori M."/>
            <person name="Ohkuma M."/>
        </authorList>
    </citation>
    <scope>NUCLEOTIDE SEQUENCE [LARGE SCALE GENOMIC DNA]</scope>
    <source>
        <strain evidence="2">JCM 6294</strain>
    </source>
</reference>
<organism evidence="1 2">
    <name type="scientific">Bacteroides pyogenes DSM 20611 = JCM 6294</name>
    <dbReference type="NCBI Taxonomy" id="1121100"/>
    <lineage>
        <taxon>Bacteria</taxon>
        <taxon>Pseudomonadati</taxon>
        <taxon>Bacteroidota</taxon>
        <taxon>Bacteroidia</taxon>
        <taxon>Bacteroidales</taxon>
        <taxon>Bacteroidaceae</taxon>
        <taxon>Bacteroides</taxon>
    </lineage>
</organism>
<dbReference type="Proteomes" id="UP000018842">
    <property type="component" value="Unassembled WGS sequence"/>
</dbReference>
<protein>
    <submittedName>
        <fullName evidence="1">Transcriptional regulator, AsnC family</fullName>
    </submittedName>
</protein>
<proteinExistence type="predicted"/>
<comment type="caution">
    <text evidence="1">The sequence shown here is derived from an EMBL/GenBank/DDBJ whole genome shotgun (WGS) entry which is preliminary data.</text>
</comment>
<name>W4PJX4_9BACE</name>